<feature type="domain" description="HTH araC/xylS-type" evidence="3">
    <location>
        <begin position="229"/>
        <end position="327"/>
    </location>
</feature>
<keyword evidence="4" id="KW-0238">DNA-binding</keyword>
<dbReference type="CDD" id="cd03137">
    <property type="entry name" value="GATase1_AraC_1"/>
    <property type="match status" value="1"/>
</dbReference>
<dbReference type="InterPro" id="IPR029062">
    <property type="entry name" value="Class_I_gatase-like"/>
</dbReference>
<dbReference type="SUPFAM" id="SSF52317">
    <property type="entry name" value="Class I glutamine amidotransferase-like"/>
    <property type="match status" value="1"/>
</dbReference>
<dbReference type="PANTHER" id="PTHR43130:SF3">
    <property type="entry name" value="HTH-TYPE TRANSCRIPTIONAL REGULATOR RV1931C"/>
    <property type="match status" value="1"/>
</dbReference>
<accession>A0A1G5KLB1</accession>
<dbReference type="Pfam" id="PF01965">
    <property type="entry name" value="DJ-1_PfpI"/>
    <property type="match status" value="1"/>
</dbReference>
<dbReference type="Pfam" id="PF12833">
    <property type="entry name" value="HTH_18"/>
    <property type="match status" value="1"/>
</dbReference>
<dbReference type="InterPro" id="IPR052158">
    <property type="entry name" value="INH-QAR"/>
</dbReference>
<evidence type="ECO:0000313" key="4">
    <source>
        <dbReference type="EMBL" id="SCZ00991.1"/>
    </source>
</evidence>
<keyword evidence="5" id="KW-1185">Reference proteome</keyword>
<organism evidence="4 5">
    <name type="scientific">Microvirga guangxiensis</name>
    <dbReference type="NCBI Taxonomy" id="549386"/>
    <lineage>
        <taxon>Bacteria</taxon>
        <taxon>Pseudomonadati</taxon>
        <taxon>Pseudomonadota</taxon>
        <taxon>Alphaproteobacteria</taxon>
        <taxon>Hyphomicrobiales</taxon>
        <taxon>Methylobacteriaceae</taxon>
        <taxon>Microvirga</taxon>
    </lineage>
</organism>
<evidence type="ECO:0000256" key="2">
    <source>
        <dbReference type="ARBA" id="ARBA00023163"/>
    </source>
</evidence>
<dbReference type="STRING" id="549386.SAMN02927923_03397"/>
<evidence type="ECO:0000313" key="5">
    <source>
        <dbReference type="Proteomes" id="UP000199569"/>
    </source>
</evidence>
<dbReference type="InterPro" id="IPR002818">
    <property type="entry name" value="DJ-1/PfpI"/>
</dbReference>
<dbReference type="SUPFAM" id="SSF46689">
    <property type="entry name" value="Homeodomain-like"/>
    <property type="match status" value="2"/>
</dbReference>
<dbReference type="Gene3D" id="1.10.10.60">
    <property type="entry name" value="Homeodomain-like"/>
    <property type="match status" value="1"/>
</dbReference>
<dbReference type="GO" id="GO:0003700">
    <property type="term" value="F:DNA-binding transcription factor activity"/>
    <property type="evidence" value="ECO:0007669"/>
    <property type="project" value="InterPro"/>
</dbReference>
<evidence type="ECO:0000256" key="1">
    <source>
        <dbReference type="ARBA" id="ARBA00023015"/>
    </source>
</evidence>
<dbReference type="PROSITE" id="PS01124">
    <property type="entry name" value="HTH_ARAC_FAMILY_2"/>
    <property type="match status" value="1"/>
</dbReference>
<keyword evidence="2" id="KW-0804">Transcription</keyword>
<keyword evidence="1" id="KW-0805">Transcription regulation</keyword>
<dbReference type="InterPro" id="IPR018060">
    <property type="entry name" value="HTH_AraC"/>
</dbReference>
<dbReference type="Gene3D" id="3.40.50.880">
    <property type="match status" value="1"/>
</dbReference>
<reference evidence="4 5" key="1">
    <citation type="submission" date="2016-10" db="EMBL/GenBank/DDBJ databases">
        <authorList>
            <person name="de Groot N.N."/>
        </authorList>
    </citation>
    <scope>NUCLEOTIDE SEQUENCE [LARGE SCALE GENOMIC DNA]</scope>
    <source>
        <strain evidence="4 5">CGMCC 1.7666</strain>
    </source>
</reference>
<dbReference type="AlphaFoldDB" id="A0A1G5KLB1"/>
<dbReference type="PANTHER" id="PTHR43130">
    <property type="entry name" value="ARAC-FAMILY TRANSCRIPTIONAL REGULATOR"/>
    <property type="match status" value="1"/>
</dbReference>
<dbReference type="SMART" id="SM00342">
    <property type="entry name" value="HTH_ARAC"/>
    <property type="match status" value="1"/>
</dbReference>
<dbReference type="InterPro" id="IPR009057">
    <property type="entry name" value="Homeodomain-like_sf"/>
</dbReference>
<dbReference type="Proteomes" id="UP000199569">
    <property type="component" value="Unassembled WGS sequence"/>
</dbReference>
<dbReference type="GO" id="GO:0043565">
    <property type="term" value="F:sequence-specific DNA binding"/>
    <property type="evidence" value="ECO:0007669"/>
    <property type="project" value="InterPro"/>
</dbReference>
<proteinExistence type="predicted"/>
<name>A0A1G5KLB1_9HYPH</name>
<gene>
    <name evidence="4" type="ORF">SAMN02927923_03397</name>
</gene>
<sequence length="336" mass="36226">MSKSRRSKPPLHIVLLAVPPILELDLTGALTVFKFANVLHGSATLPYRITVASGGASCVIGGDCGLEMKAPFHFTDLGGPIDTLIVIGGDGSAASTPLDSDLMQWLKEHETRVRRMASVCTAAFVLAKAGLLDGRRAATHWAYADRLQSAFVNVRVDSEAIWVKDGNVYTSAGVTAGIDLSLALVEEDIGSELALRVARQMVVFLKRTGGQRQFSVALAAEAPSSRTLVALLAWIAEHLGDRLTVESLASQMAMSPRNFSRVFRAEIGVTPARYIRKARVEAARTLLEQTRRPVEDVAACCGFGSAEVMRRAFLDEIGVPPTSYRFGFETGPLQAR</sequence>
<protein>
    <submittedName>
        <fullName evidence="4">Transcriptional regulator GlxA family, contains an amidase domain and an AraC-type DNA-binding HTH domain</fullName>
    </submittedName>
</protein>
<evidence type="ECO:0000259" key="3">
    <source>
        <dbReference type="PROSITE" id="PS01124"/>
    </source>
</evidence>
<dbReference type="RefSeq" id="WP_210183634.1">
    <property type="nucleotide sequence ID" value="NZ_FMVJ01000010.1"/>
</dbReference>
<dbReference type="EMBL" id="FMVJ01000010">
    <property type="protein sequence ID" value="SCZ00991.1"/>
    <property type="molecule type" value="Genomic_DNA"/>
</dbReference>